<gene>
    <name evidence="1" type="ORF">FJM65_14865</name>
</gene>
<dbReference type="Proteomes" id="UP000316727">
    <property type="component" value="Unassembled WGS sequence"/>
</dbReference>
<proteinExistence type="predicted"/>
<protein>
    <submittedName>
        <fullName evidence="1">Uncharacterized protein</fullName>
    </submittedName>
</protein>
<evidence type="ECO:0000313" key="1">
    <source>
        <dbReference type="EMBL" id="TPE43384.1"/>
    </source>
</evidence>
<name>A0A501W5M7_9BACT</name>
<dbReference type="AlphaFoldDB" id="A0A501W5M7"/>
<dbReference type="EMBL" id="VFRQ01000007">
    <property type="protein sequence ID" value="TPE43384.1"/>
    <property type="molecule type" value="Genomic_DNA"/>
</dbReference>
<keyword evidence="2" id="KW-1185">Reference proteome</keyword>
<reference evidence="1 2" key="1">
    <citation type="submission" date="2019-06" db="EMBL/GenBank/DDBJ databases">
        <title>A novel bacterium of genus Pontibacter, isolated from marine sediment.</title>
        <authorList>
            <person name="Huang H."/>
            <person name="Mo K."/>
            <person name="Hu Y."/>
        </authorList>
    </citation>
    <scope>NUCLEOTIDE SEQUENCE [LARGE SCALE GENOMIC DNA]</scope>
    <source>
        <strain evidence="1 2">HB172049</strain>
    </source>
</reference>
<sequence>MDCSSCRGRLKYFLFSLRIASRQLSNVSA</sequence>
<evidence type="ECO:0000313" key="2">
    <source>
        <dbReference type="Proteomes" id="UP000316727"/>
    </source>
</evidence>
<accession>A0A501W5M7</accession>
<organism evidence="1 2">
    <name type="scientific">Pontibacter mangrovi</name>
    <dbReference type="NCBI Taxonomy" id="2589816"/>
    <lineage>
        <taxon>Bacteria</taxon>
        <taxon>Pseudomonadati</taxon>
        <taxon>Bacteroidota</taxon>
        <taxon>Cytophagia</taxon>
        <taxon>Cytophagales</taxon>
        <taxon>Hymenobacteraceae</taxon>
        <taxon>Pontibacter</taxon>
    </lineage>
</organism>
<comment type="caution">
    <text evidence="1">The sequence shown here is derived from an EMBL/GenBank/DDBJ whole genome shotgun (WGS) entry which is preliminary data.</text>
</comment>